<gene>
    <name evidence="4" type="ORF">QYE76_026530</name>
</gene>
<sequence>MSLGSSSSSMTDKSSLNALVSEKITRDNFLLWQAQVLPDIRGAQLYGSCTPAPEKLLKSKDADGKEVTIPNPEYARWISHDQSVLGYLLWNMSREVLTPMVGQTSSAGAWTAITEMFSSQSMARVVHLRTQLNMTKKENKTAAVFFNQIKTLADEMAAAGKPLDNEDVISYVLSGLNDETYNGFVVAITALIKAEKFISLSDLYAQLLSYEARLEDQNSTGGSSVNSATHGGRGGYRGGCNGGCGYPDQRNYEQQRGYDQRSYDSRGGYDRGNDYRGNDRGNGGRGGYRQQNYGGGSQGPRPTCQVCGKEGHTALNCWKRFQKSYHGPEKTAGRAVGSYGVDSNWYSDSGATDHITSELDKMHDSSEDFASNGVSADFSGSGTGIGDDISALSQQPAVQELPPGSALGQPVSPGVGGGSAASSGDVARPGSRQRESGAAPSAPSHAPNPAGSGQGSSAASPVSSPSATGSSVSVSSDFGQSGSSAPIVPVATATQAPEHPCTRSQHGISQPKIITDGRIRYDRIRFGNFCSTREPTSVSEALSDPRWKVAMDEEYSALLNNNTWRLVPRPHGKNLIDCKWVYKVNRKADGTIDRYKARLVAKGFKQRYGIDYEDTFSPVVKVATIRLVLALAVSRGWQLRQLDVKNAFLHGVLEEEVYMRQPPGYDEPGRVGHICKLQKALYGGVTIFMLIYVDDIVVASSSEKAVDALLHDLGLDFALKDLGELHYFLGIEVKKIDTGISRDALIRNQLRFQYDPELVPLVLESDEVQDDGLARRAVVL</sequence>
<dbReference type="InterPro" id="IPR043502">
    <property type="entry name" value="DNA/RNA_pol_sf"/>
</dbReference>
<dbReference type="InterPro" id="IPR013103">
    <property type="entry name" value="RVT_2"/>
</dbReference>
<dbReference type="GO" id="GO:0003676">
    <property type="term" value="F:nucleic acid binding"/>
    <property type="evidence" value="ECO:0007669"/>
    <property type="project" value="InterPro"/>
</dbReference>
<dbReference type="InterPro" id="IPR001878">
    <property type="entry name" value="Znf_CCHC"/>
</dbReference>
<comment type="caution">
    <text evidence="4">The sequence shown here is derived from an EMBL/GenBank/DDBJ whole genome shotgun (WGS) entry which is preliminary data.</text>
</comment>
<dbReference type="GO" id="GO:0008270">
    <property type="term" value="F:zinc ion binding"/>
    <property type="evidence" value="ECO:0007669"/>
    <property type="project" value="UniProtKB-KW"/>
</dbReference>
<organism evidence="4 5">
    <name type="scientific">Lolium multiflorum</name>
    <name type="common">Italian ryegrass</name>
    <name type="synonym">Lolium perenne subsp. multiflorum</name>
    <dbReference type="NCBI Taxonomy" id="4521"/>
    <lineage>
        <taxon>Eukaryota</taxon>
        <taxon>Viridiplantae</taxon>
        <taxon>Streptophyta</taxon>
        <taxon>Embryophyta</taxon>
        <taxon>Tracheophyta</taxon>
        <taxon>Spermatophyta</taxon>
        <taxon>Magnoliopsida</taxon>
        <taxon>Liliopsida</taxon>
        <taxon>Poales</taxon>
        <taxon>Poaceae</taxon>
        <taxon>BOP clade</taxon>
        <taxon>Pooideae</taxon>
        <taxon>Poodae</taxon>
        <taxon>Poeae</taxon>
        <taxon>Poeae Chloroplast Group 2 (Poeae type)</taxon>
        <taxon>Loliodinae</taxon>
        <taxon>Loliinae</taxon>
        <taxon>Lolium</taxon>
    </lineage>
</organism>
<feature type="region of interest" description="Disordered" evidence="2">
    <location>
        <begin position="251"/>
        <end position="301"/>
    </location>
</feature>
<feature type="region of interest" description="Disordered" evidence="2">
    <location>
        <begin position="400"/>
        <end position="485"/>
    </location>
</feature>
<keyword evidence="5" id="KW-1185">Reference proteome</keyword>
<feature type="domain" description="CCHC-type" evidence="3">
    <location>
        <begin position="304"/>
        <end position="317"/>
    </location>
</feature>
<dbReference type="AlphaFoldDB" id="A0AAD8RKK4"/>
<dbReference type="PROSITE" id="PS50158">
    <property type="entry name" value="ZF_CCHC"/>
    <property type="match status" value="1"/>
</dbReference>
<dbReference type="PANTHER" id="PTHR47481">
    <property type="match status" value="1"/>
</dbReference>
<feature type="compositionally biased region" description="Low complexity" evidence="2">
    <location>
        <begin position="436"/>
        <end position="485"/>
    </location>
</feature>
<protein>
    <recommendedName>
        <fullName evidence="3">CCHC-type domain-containing protein</fullName>
    </recommendedName>
</protein>
<evidence type="ECO:0000256" key="1">
    <source>
        <dbReference type="PROSITE-ProRule" id="PRU00047"/>
    </source>
</evidence>
<keyword evidence="1" id="KW-0479">Metal-binding</keyword>
<dbReference type="PANTHER" id="PTHR47481:SF31">
    <property type="entry name" value="OS01G0873500 PROTEIN"/>
    <property type="match status" value="1"/>
</dbReference>
<dbReference type="EMBL" id="JAUUTY010000006">
    <property type="protein sequence ID" value="KAK1621013.1"/>
    <property type="molecule type" value="Genomic_DNA"/>
</dbReference>
<dbReference type="Pfam" id="PF14223">
    <property type="entry name" value="Retrotran_gag_2"/>
    <property type="match status" value="1"/>
</dbReference>
<reference evidence="4" key="1">
    <citation type="submission" date="2023-07" db="EMBL/GenBank/DDBJ databases">
        <title>A chromosome-level genome assembly of Lolium multiflorum.</title>
        <authorList>
            <person name="Chen Y."/>
            <person name="Copetti D."/>
            <person name="Kolliker R."/>
            <person name="Studer B."/>
        </authorList>
    </citation>
    <scope>NUCLEOTIDE SEQUENCE</scope>
    <source>
        <strain evidence="4">02402/16</strain>
        <tissue evidence="4">Leaf</tissue>
    </source>
</reference>
<dbReference type="Proteomes" id="UP001231189">
    <property type="component" value="Unassembled WGS sequence"/>
</dbReference>
<dbReference type="SUPFAM" id="SSF56672">
    <property type="entry name" value="DNA/RNA polymerases"/>
    <property type="match status" value="1"/>
</dbReference>
<keyword evidence="1" id="KW-0862">Zinc</keyword>
<keyword evidence="1" id="KW-0863">Zinc-finger</keyword>
<feature type="compositionally biased region" description="Basic and acidic residues" evidence="2">
    <location>
        <begin position="251"/>
        <end position="279"/>
    </location>
</feature>
<evidence type="ECO:0000313" key="4">
    <source>
        <dbReference type="EMBL" id="KAK1621013.1"/>
    </source>
</evidence>
<dbReference type="Pfam" id="PF07727">
    <property type="entry name" value="RVT_2"/>
    <property type="match status" value="1"/>
</dbReference>
<proteinExistence type="predicted"/>
<evidence type="ECO:0000259" key="3">
    <source>
        <dbReference type="PROSITE" id="PS50158"/>
    </source>
</evidence>
<accession>A0AAD8RKK4</accession>
<feature type="compositionally biased region" description="Gly residues" evidence="2">
    <location>
        <begin position="280"/>
        <end position="298"/>
    </location>
</feature>
<name>A0AAD8RKK4_LOLMU</name>
<evidence type="ECO:0000256" key="2">
    <source>
        <dbReference type="SAM" id="MobiDB-lite"/>
    </source>
</evidence>
<evidence type="ECO:0000313" key="5">
    <source>
        <dbReference type="Proteomes" id="UP001231189"/>
    </source>
</evidence>